<dbReference type="KEGG" id="fbl:Fbal_0541"/>
<dbReference type="Pfam" id="PF02525">
    <property type="entry name" value="Flavodoxin_2"/>
    <property type="match status" value="1"/>
</dbReference>
<keyword evidence="4" id="KW-1185">Reference proteome</keyword>
<dbReference type="InterPro" id="IPR003680">
    <property type="entry name" value="Flavodoxin_fold"/>
</dbReference>
<dbReference type="InterPro" id="IPR046980">
    <property type="entry name" value="KefG/KefF"/>
</dbReference>
<dbReference type="Gene3D" id="3.40.50.360">
    <property type="match status" value="1"/>
</dbReference>
<feature type="domain" description="Flavodoxin-like fold" evidence="2">
    <location>
        <begin position="1"/>
        <end position="153"/>
    </location>
</feature>
<dbReference type="OrthoDB" id="9798454at2"/>
<keyword evidence="1" id="KW-0560">Oxidoreductase</keyword>
<proteinExistence type="predicted"/>
<dbReference type="HOGENOM" id="CLU_058643_0_2_6"/>
<evidence type="ECO:0000313" key="3">
    <source>
        <dbReference type="EMBL" id="ADN74755.1"/>
    </source>
</evidence>
<dbReference type="RefSeq" id="WP_013344061.1">
    <property type="nucleotide sequence ID" value="NC_014541.1"/>
</dbReference>
<dbReference type="GeneID" id="67180784"/>
<name>E1SPU1_FERBD</name>
<dbReference type="SUPFAM" id="SSF52218">
    <property type="entry name" value="Flavoproteins"/>
    <property type="match status" value="1"/>
</dbReference>
<dbReference type="GO" id="GO:0003955">
    <property type="term" value="F:NAD(P)H dehydrogenase (quinone) activity"/>
    <property type="evidence" value="ECO:0007669"/>
    <property type="project" value="TreeGrafter"/>
</dbReference>
<organism evidence="3 4">
    <name type="scientific">Ferrimonas balearica (strain DSM 9799 / CCM 4581 / KCTC 23876 / PAT)</name>
    <dbReference type="NCBI Taxonomy" id="550540"/>
    <lineage>
        <taxon>Bacteria</taxon>
        <taxon>Pseudomonadati</taxon>
        <taxon>Pseudomonadota</taxon>
        <taxon>Gammaproteobacteria</taxon>
        <taxon>Alteromonadales</taxon>
        <taxon>Ferrimonadaceae</taxon>
        <taxon>Ferrimonas</taxon>
    </lineage>
</organism>
<dbReference type="GO" id="GO:0010181">
    <property type="term" value="F:FMN binding"/>
    <property type="evidence" value="ECO:0007669"/>
    <property type="project" value="TreeGrafter"/>
</dbReference>
<evidence type="ECO:0000313" key="4">
    <source>
        <dbReference type="Proteomes" id="UP000006683"/>
    </source>
</evidence>
<dbReference type="InterPro" id="IPR029039">
    <property type="entry name" value="Flavoprotein-like_sf"/>
</dbReference>
<dbReference type="GO" id="GO:0009055">
    <property type="term" value="F:electron transfer activity"/>
    <property type="evidence" value="ECO:0007669"/>
    <property type="project" value="TreeGrafter"/>
</dbReference>
<evidence type="ECO:0000259" key="2">
    <source>
        <dbReference type="Pfam" id="PF02525"/>
    </source>
</evidence>
<dbReference type="Proteomes" id="UP000006683">
    <property type="component" value="Chromosome"/>
</dbReference>
<protein>
    <submittedName>
        <fullName evidence="3">NAD(P)H dehydrogenase (Quinone)</fullName>
    </submittedName>
</protein>
<dbReference type="PANTHER" id="PTHR47307:SF1">
    <property type="entry name" value="GLUTATHIONE-REGULATED POTASSIUM-EFFLUX SYSTEM ANCILLARY PROTEIN KEFG"/>
    <property type="match status" value="1"/>
</dbReference>
<dbReference type="AlphaFoldDB" id="E1SPU1"/>
<accession>E1SPU1</accession>
<gene>
    <name evidence="3" type="ordered locus">Fbal_0541</name>
</gene>
<sequence>MNVLLIDGHPDLSTSTANAAILSQFDANTDWRIHHLGGRELVVADEQAALLAADLVIVQFPLYWSTFPHVLKKWIDDVFTYDFAFGPNGSKLKGKKLLFSVTAGAKASSYSEEGFNLMPFSAYQRAFEHAFVAAEMTLLDTAITFEMNADPNEGGDKDACLALAQQHADNVMSIVASLNH</sequence>
<dbReference type="PANTHER" id="PTHR47307">
    <property type="entry name" value="GLUTATHIONE-REGULATED POTASSIUM-EFFLUX SYSTEM ANCILLARY PROTEIN KEFG"/>
    <property type="match status" value="1"/>
</dbReference>
<evidence type="ECO:0000256" key="1">
    <source>
        <dbReference type="ARBA" id="ARBA00023002"/>
    </source>
</evidence>
<dbReference type="STRING" id="550540.Fbal_0541"/>
<reference evidence="3 4" key="1">
    <citation type="journal article" date="2010" name="Stand. Genomic Sci.">
        <title>Complete genome sequence of Ferrimonas balearica type strain (PAT).</title>
        <authorList>
            <person name="Nolan M."/>
            <person name="Sikorski J."/>
            <person name="Davenport K."/>
            <person name="Lucas S."/>
            <person name="Glavina Del Rio T."/>
            <person name="Tice H."/>
            <person name="Cheng J."/>
            <person name="Goodwin L."/>
            <person name="Pitluck S."/>
            <person name="Liolios K."/>
            <person name="Ivanova N."/>
            <person name="Mavromatis K."/>
            <person name="Ovchinnikova G."/>
            <person name="Pati A."/>
            <person name="Chen A."/>
            <person name="Palaniappan K."/>
            <person name="Land M."/>
            <person name="Hauser L."/>
            <person name="Chang Y."/>
            <person name="Jeffries C."/>
            <person name="Tapia R."/>
            <person name="Brettin T."/>
            <person name="Detter J."/>
            <person name="Han C."/>
            <person name="Yasawong M."/>
            <person name="Rohde M."/>
            <person name="Tindall B."/>
            <person name="Goker M."/>
            <person name="Woyke T."/>
            <person name="Bristow J."/>
            <person name="Eisen J."/>
            <person name="Markowitz V."/>
            <person name="Hugenholtz P."/>
            <person name="Kyrpides N."/>
            <person name="Klenk H."/>
            <person name="Lapidus A."/>
        </authorList>
    </citation>
    <scope>NUCLEOTIDE SEQUENCE [LARGE SCALE GENOMIC DNA]</scope>
    <source>
        <strain evidence="4">DSM 9799 / CCM 4581 / KCTC 23876 / PAT</strain>
    </source>
</reference>
<dbReference type="eggNOG" id="COG2249">
    <property type="taxonomic scope" value="Bacteria"/>
</dbReference>
<dbReference type="EMBL" id="CP002209">
    <property type="protein sequence ID" value="ADN74755.1"/>
    <property type="molecule type" value="Genomic_DNA"/>
</dbReference>